<protein>
    <submittedName>
        <fullName evidence="1">Uncharacterized protein</fullName>
    </submittedName>
</protein>
<comment type="caution">
    <text evidence="1">The sequence shown here is derived from an EMBL/GenBank/DDBJ whole genome shotgun (WGS) entry which is preliminary data.</text>
</comment>
<name>A0ABR4D3T0_9HELO</name>
<dbReference type="EMBL" id="JAZHXI010000001">
    <property type="protein sequence ID" value="KAL2075994.1"/>
    <property type="molecule type" value="Genomic_DNA"/>
</dbReference>
<keyword evidence="2" id="KW-1185">Reference proteome</keyword>
<gene>
    <name evidence="1" type="ORF">VTL71DRAFT_937</name>
</gene>
<dbReference type="Proteomes" id="UP001595075">
    <property type="component" value="Unassembled WGS sequence"/>
</dbReference>
<proteinExistence type="predicted"/>
<accession>A0ABR4D3T0</accession>
<evidence type="ECO:0000313" key="1">
    <source>
        <dbReference type="EMBL" id="KAL2075994.1"/>
    </source>
</evidence>
<evidence type="ECO:0000313" key="2">
    <source>
        <dbReference type="Proteomes" id="UP001595075"/>
    </source>
</evidence>
<reference evidence="1 2" key="1">
    <citation type="journal article" date="2024" name="Commun. Biol.">
        <title>Comparative genomic analysis of thermophilic fungi reveals convergent evolutionary adaptations and gene losses.</title>
        <authorList>
            <person name="Steindorff A.S."/>
            <person name="Aguilar-Pontes M.V."/>
            <person name="Robinson A.J."/>
            <person name="Andreopoulos B."/>
            <person name="LaButti K."/>
            <person name="Kuo A."/>
            <person name="Mondo S."/>
            <person name="Riley R."/>
            <person name="Otillar R."/>
            <person name="Haridas S."/>
            <person name="Lipzen A."/>
            <person name="Grimwood J."/>
            <person name="Schmutz J."/>
            <person name="Clum A."/>
            <person name="Reid I.D."/>
            <person name="Moisan M.C."/>
            <person name="Butler G."/>
            <person name="Nguyen T.T.M."/>
            <person name="Dewar K."/>
            <person name="Conant G."/>
            <person name="Drula E."/>
            <person name="Henrissat B."/>
            <person name="Hansel C."/>
            <person name="Singer S."/>
            <person name="Hutchinson M.I."/>
            <person name="de Vries R.P."/>
            <person name="Natvig D.O."/>
            <person name="Powell A.J."/>
            <person name="Tsang A."/>
            <person name="Grigoriev I.V."/>
        </authorList>
    </citation>
    <scope>NUCLEOTIDE SEQUENCE [LARGE SCALE GENOMIC DNA]</scope>
    <source>
        <strain evidence="1 2">CBS 494.80</strain>
    </source>
</reference>
<sequence>MYPKFTSIGGSLGRTISFAGINMPNLTGDVYNLRNLVEKNNGMCFAYQFLQQVAINILRDLFSGIDKPVSKLSSALATVISQIGFPQLEKIDKDHFKQFPGAKGAY</sequence>
<organism evidence="1 2">
    <name type="scientific">Oculimacula yallundae</name>
    <dbReference type="NCBI Taxonomy" id="86028"/>
    <lineage>
        <taxon>Eukaryota</taxon>
        <taxon>Fungi</taxon>
        <taxon>Dikarya</taxon>
        <taxon>Ascomycota</taxon>
        <taxon>Pezizomycotina</taxon>
        <taxon>Leotiomycetes</taxon>
        <taxon>Helotiales</taxon>
        <taxon>Ploettnerulaceae</taxon>
        <taxon>Oculimacula</taxon>
    </lineage>
</organism>